<organism evidence="3 4">
    <name type="scientific">Ambrosia artemisiifolia</name>
    <name type="common">Common ragweed</name>
    <dbReference type="NCBI Taxonomy" id="4212"/>
    <lineage>
        <taxon>Eukaryota</taxon>
        <taxon>Viridiplantae</taxon>
        <taxon>Streptophyta</taxon>
        <taxon>Embryophyta</taxon>
        <taxon>Tracheophyta</taxon>
        <taxon>Spermatophyta</taxon>
        <taxon>Magnoliopsida</taxon>
        <taxon>eudicotyledons</taxon>
        <taxon>Gunneridae</taxon>
        <taxon>Pentapetalae</taxon>
        <taxon>asterids</taxon>
        <taxon>campanulids</taxon>
        <taxon>Asterales</taxon>
        <taxon>Asteraceae</taxon>
        <taxon>Asteroideae</taxon>
        <taxon>Heliantheae alliance</taxon>
        <taxon>Heliantheae</taxon>
        <taxon>Ambrosia</taxon>
    </lineage>
</organism>
<keyword evidence="2" id="KW-0472">Membrane</keyword>
<reference evidence="3" key="1">
    <citation type="submission" date="2022-06" db="EMBL/GenBank/DDBJ databases">
        <title>Uncovering the hologenomic basis of an extraordinary plant invasion.</title>
        <authorList>
            <person name="Bieker V.C."/>
            <person name="Martin M.D."/>
            <person name="Gilbert T."/>
            <person name="Hodgins K."/>
            <person name="Battlay P."/>
            <person name="Petersen B."/>
            <person name="Wilson J."/>
        </authorList>
    </citation>
    <scope>NUCLEOTIDE SEQUENCE</scope>
    <source>
        <strain evidence="3">AA19_3_7</strain>
        <tissue evidence="3">Leaf</tissue>
    </source>
</reference>
<keyword evidence="4" id="KW-1185">Reference proteome</keyword>
<accession>A0AAD5CG68</accession>
<gene>
    <name evidence="3" type="ORF">M8C21_018257</name>
</gene>
<feature type="region of interest" description="Disordered" evidence="1">
    <location>
        <begin position="46"/>
        <end position="67"/>
    </location>
</feature>
<evidence type="ECO:0000313" key="3">
    <source>
        <dbReference type="EMBL" id="KAI7739881.1"/>
    </source>
</evidence>
<feature type="compositionally biased region" description="Low complexity" evidence="1">
    <location>
        <begin position="52"/>
        <end position="67"/>
    </location>
</feature>
<dbReference type="EMBL" id="JAMZMK010008549">
    <property type="protein sequence ID" value="KAI7739881.1"/>
    <property type="molecule type" value="Genomic_DNA"/>
</dbReference>
<dbReference type="Proteomes" id="UP001206925">
    <property type="component" value="Unassembled WGS sequence"/>
</dbReference>
<feature type="non-terminal residue" evidence="3">
    <location>
        <position position="1"/>
    </location>
</feature>
<keyword evidence="2" id="KW-0812">Transmembrane</keyword>
<name>A0AAD5CG68_AMBAR</name>
<sequence>PLSLSQKNPTFYLSRSPHPVFFFFFFSSHSHILNKTMRKIIKKNIRLKPSKQSQTLETPSPTPSLSPNFMIINKGLRHSNTRSASLIHGLLQFTSSS</sequence>
<proteinExistence type="predicted"/>
<keyword evidence="2" id="KW-1133">Transmembrane helix</keyword>
<evidence type="ECO:0000256" key="2">
    <source>
        <dbReference type="SAM" id="Phobius"/>
    </source>
</evidence>
<evidence type="ECO:0000313" key="4">
    <source>
        <dbReference type="Proteomes" id="UP001206925"/>
    </source>
</evidence>
<protein>
    <submittedName>
        <fullName evidence="3">Uncharacterized protein</fullName>
    </submittedName>
</protein>
<evidence type="ECO:0000256" key="1">
    <source>
        <dbReference type="SAM" id="MobiDB-lite"/>
    </source>
</evidence>
<feature type="transmembrane region" description="Helical" evidence="2">
    <location>
        <begin position="20"/>
        <end position="37"/>
    </location>
</feature>
<comment type="caution">
    <text evidence="3">The sequence shown here is derived from an EMBL/GenBank/DDBJ whole genome shotgun (WGS) entry which is preliminary data.</text>
</comment>
<dbReference type="AlphaFoldDB" id="A0AAD5CG68"/>